<feature type="transmembrane region" description="Helical" evidence="1">
    <location>
        <begin position="281"/>
        <end position="300"/>
    </location>
</feature>
<evidence type="ECO:0000256" key="1">
    <source>
        <dbReference type="SAM" id="Phobius"/>
    </source>
</evidence>
<dbReference type="AlphaFoldDB" id="A0A8S3XTD2"/>
<name>A0A8S3XTD2_PARAO</name>
<organism evidence="2 3">
    <name type="scientific">Parnassius apollo</name>
    <name type="common">Apollo butterfly</name>
    <name type="synonym">Papilio apollo</name>
    <dbReference type="NCBI Taxonomy" id="110799"/>
    <lineage>
        <taxon>Eukaryota</taxon>
        <taxon>Metazoa</taxon>
        <taxon>Ecdysozoa</taxon>
        <taxon>Arthropoda</taxon>
        <taxon>Hexapoda</taxon>
        <taxon>Insecta</taxon>
        <taxon>Pterygota</taxon>
        <taxon>Neoptera</taxon>
        <taxon>Endopterygota</taxon>
        <taxon>Lepidoptera</taxon>
        <taxon>Glossata</taxon>
        <taxon>Ditrysia</taxon>
        <taxon>Papilionoidea</taxon>
        <taxon>Papilionidae</taxon>
        <taxon>Parnassiinae</taxon>
        <taxon>Parnassini</taxon>
        <taxon>Parnassius</taxon>
        <taxon>Parnassius</taxon>
    </lineage>
</organism>
<dbReference type="EMBL" id="CAJQZP010001271">
    <property type="protein sequence ID" value="CAG5034855.1"/>
    <property type="molecule type" value="Genomic_DNA"/>
</dbReference>
<feature type="transmembrane region" description="Helical" evidence="1">
    <location>
        <begin position="256"/>
        <end position="275"/>
    </location>
</feature>
<sequence>MSKSYEITLGLCLPRSCSPDDVASLLNFSMMLNDNSKTNGTTPRAVKIISLRQIEEYYDLRYDAGAVILIFITLLLITLSVIATIVDVGLIKCLKSHSRSISLDLQKYNANSTRYDQSRKYNCEVVKVFVDLKREKIVDKETLKINKTLSKNMNSETVNKLAKVTKIPSAITLDVVTQDRQIASCKRCGKYKKQCGIPKQFGNISACSRTEYDNYASLTNTEYRKIDNIFLNLLLSFSLKHSWKKIFNTEMANKDLALVHLLRIVSTFWVIFIHVTTAVDYLSAGLVLPLAAVGCDAGCVSVGVSDLRTLELFLAALSLASGFALARFSFFHGLRW</sequence>
<feature type="transmembrane region" description="Helical" evidence="1">
    <location>
        <begin position="66"/>
        <end position="91"/>
    </location>
</feature>
<dbReference type="InterPro" id="IPR052728">
    <property type="entry name" value="O2_lipid_transport_reg"/>
</dbReference>
<keyword evidence="3" id="KW-1185">Reference proteome</keyword>
<accession>A0A8S3XTD2</accession>
<evidence type="ECO:0000313" key="2">
    <source>
        <dbReference type="EMBL" id="CAG5034855.1"/>
    </source>
</evidence>
<feature type="transmembrane region" description="Helical" evidence="1">
    <location>
        <begin position="312"/>
        <end position="330"/>
    </location>
</feature>
<proteinExistence type="predicted"/>
<comment type="caution">
    <text evidence="2">The sequence shown here is derived from an EMBL/GenBank/DDBJ whole genome shotgun (WGS) entry which is preliminary data.</text>
</comment>
<gene>
    <name evidence="2" type="ORF">PAPOLLO_LOCUS20420</name>
</gene>
<reference evidence="2" key="1">
    <citation type="submission" date="2021-04" db="EMBL/GenBank/DDBJ databases">
        <authorList>
            <person name="Tunstrom K."/>
        </authorList>
    </citation>
    <scope>NUCLEOTIDE SEQUENCE</scope>
</reference>
<keyword evidence="1" id="KW-0472">Membrane</keyword>
<protein>
    <submittedName>
        <fullName evidence="2">(apollo) hypothetical protein</fullName>
    </submittedName>
</protein>
<dbReference type="PANTHER" id="PTHR11161">
    <property type="entry name" value="O-ACYLTRANSFERASE"/>
    <property type="match status" value="1"/>
</dbReference>
<keyword evidence="1" id="KW-1133">Transmembrane helix</keyword>
<keyword evidence="1" id="KW-0812">Transmembrane</keyword>
<dbReference type="OrthoDB" id="7486572at2759"/>
<dbReference type="Proteomes" id="UP000691718">
    <property type="component" value="Unassembled WGS sequence"/>
</dbReference>
<evidence type="ECO:0000313" key="3">
    <source>
        <dbReference type="Proteomes" id="UP000691718"/>
    </source>
</evidence>
<dbReference type="PANTHER" id="PTHR11161:SF0">
    <property type="entry name" value="O-ACYLTRANSFERASE LIKE PROTEIN"/>
    <property type="match status" value="1"/>
</dbReference>